<dbReference type="EMBL" id="RKIK01000006">
    <property type="protein sequence ID" value="ROV61683.1"/>
    <property type="molecule type" value="Genomic_DNA"/>
</dbReference>
<dbReference type="CDD" id="cd00452">
    <property type="entry name" value="KDPG_aldolase"/>
    <property type="match status" value="1"/>
</dbReference>
<keyword evidence="4" id="KW-0456">Lyase</keyword>
<organism evidence="6 7">
    <name type="scientific">Vibrio ponticus</name>
    <dbReference type="NCBI Taxonomy" id="265668"/>
    <lineage>
        <taxon>Bacteria</taxon>
        <taxon>Pseudomonadati</taxon>
        <taxon>Pseudomonadota</taxon>
        <taxon>Gammaproteobacteria</taxon>
        <taxon>Vibrionales</taxon>
        <taxon>Vibrionaceae</taxon>
        <taxon>Vibrio</taxon>
    </lineage>
</organism>
<dbReference type="InterPro" id="IPR000887">
    <property type="entry name" value="Aldlse_KDPG_KHG"/>
</dbReference>
<dbReference type="NCBIfam" id="NF006600">
    <property type="entry name" value="PRK09140.1"/>
    <property type="match status" value="1"/>
</dbReference>
<comment type="similarity">
    <text evidence="2">Belongs to the KHG/KDPG aldolase family.</text>
</comment>
<comment type="caution">
    <text evidence="6">The sequence shown here is derived from an EMBL/GenBank/DDBJ whole genome shotgun (WGS) entry which is preliminary data.</text>
</comment>
<accession>A0A3N3E4N5</accession>
<reference evidence="6 7" key="1">
    <citation type="submission" date="2018-11" db="EMBL/GenBank/DDBJ databases">
        <title>Vibrio ponticus strain CAIM 1751 pathogenic for the snapper Lutjanus guttatus.</title>
        <authorList>
            <person name="Soto-Rodriguez S."/>
            <person name="Lozano-Olvera R."/>
            <person name="Gomez-Gil B."/>
        </authorList>
    </citation>
    <scope>NUCLEOTIDE SEQUENCE [LARGE SCALE GENOMIC DNA]</scope>
    <source>
        <strain evidence="6 7">CAIM 1751</strain>
    </source>
</reference>
<evidence type="ECO:0000256" key="2">
    <source>
        <dbReference type="ARBA" id="ARBA00006906"/>
    </source>
</evidence>
<dbReference type="GO" id="GO:0016829">
    <property type="term" value="F:lyase activity"/>
    <property type="evidence" value="ECO:0007669"/>
    <property type="project" value="UniProtKB-KW"/>
</dbReference>
<dbReference type="InterPro" id="IPR013785">
    <property type="entry name" value="Aldolase_TIM"/>
</dbReference>
<dbReference type="Proteomes" id="UP000278792">
    <property type="component" value="Unassembled WGS sequence"/>
</dbReference>
<evidence type="ECO:0000256" key="3">
    <source>
        <dbReference type="ARBA" id="ARBA00011233"/>
    </source>
</evidence>
<dbReference type="PANTHER" id="PTHR30246:SF1">
    <property type="entry name" value="2-DEHYDRO-3-DEOXY-6-PHOSPHOGALACTONATE ALDOLASE-RELATED"/>
    <property type="match status" value="1"/>
</dbReference>
<evidence type="ECO:0000256" key="1">
    <source>
        <dbReference type="ARBA" id="ARBA00004761"/>
    </source>
</evidence>
<evidence type="ECO:0000313" key="6">
    <source>
        <dbReference type="EMBL" id="ROV61683.1"/>
    </source>
</evidence>
<evidence type="ECO:0000256" key="4">
    <source>
        <dbReference type="ARBA" id="ARBA00023239"/>
    </source>
</evidence>
<name>A0A3N3E4N5_9VIBR</name>
<gene>
    <name evidence="6" type="ORF">EGH82_03720</name>
</gene>
<proteinExistence type="inferred from homology"/>
<dbReference type="AlphaFoldDB" id="A0A3N3E4N5"/>
<dbReference type="SUPFAM" id="SSF51569">
    <property type="entry name" value="Aldolase"/>
    <property type="match status" value="1"/>
</dbReference>
<dbReference type="Gene3D" id="3.20.20.70">
    <property type="entry name" value="Aldolase class I"/>
    <property type="match status" value="1"/>
</dbReference>
<evidence type="ECO:0000313" key="7">
    <source>
        <dbReference type="Proteomes" id="UP000278792"/>
    </source>
</evidence>
<sequence>MLPEQFINEDAFTSLPLVAILRGITPEEIIPVATALIAEGYRLIEVPLNSPNALISITHLVKELGDQAIVGAGTVTNVAQLESVLATGARLVVTPNMNPEVIRRAAQCGCVTLPGVMTATEAFTALECGASGLKFFPADSVEPRYLKALRAVLPTQVACLPVGGINADAKQMADFRQAGANGFGLGSGLYKPGMDLEQLIKNARQYRDAWALSNN</sequence>
<protein>
    <submittedName>
        <fullName evidence="6">2-dehydro-3-deoxy-6-phosphogalactonate aldolase</fullName>
    </submittedName>
</protein>
<comment type="subunit">
    <text evidence="3">Homotrimer.</text>
</comment>
<dbReference type="PANTHER" id="PTHR30246">
    <property type="entry name" value="2-KETO-3-DEOXY-6-PHOSPHOGLUCONATE ALDOLASE"/>
    <property type="match status" value="1"/>
</dbReference>
<keyword evidence="5" id="KW-0119">Carbohydrate metabolism</keyword>
<dbReference type="RefSeq" id="WP_123780652.1">
    <property type="nucleotide sequence ID" value="NZ_RKIK01000006.1"/>
</dbReference>
<evidence type="ECO:0000256" key="5">
    <source>
        <dbReference type="ARBA" id="ARBA00023277"/>
    </source>
</evidence>
<comment type="pathway">
    <text evidence="1">Carbohydrate acid metabolism.</text>
</comment>
<dbReference type="Pfam" id="PF01081">
    <property type="entry name" value="Aldolase"/>
    <property type="match status" value="1"/>
</dbReference>